<evidence type="ECO:0000313" key="2">
    <source>
        <dbReference type="EMBL" id="AEV27174.1"/>
    </source>
</evidence>
<proteinExistence type="predicted"/>
<feature type="chain" id="PRO_5003514634" description="Small protein A (TmRNA-binding)" evidence="1">
    <location>
        <begin position="20"/>
        <end position="124"/>
    </location>
</feature>
<dbReference type="STRING" id="640081.Dsui_2835"/>
<reference evidence="2 3" key="1">
    <citation type="journal article" date="2012" name="J. Bacteriol.">
        <title>Complete genome sequence of the anaerobic perchlorate-reducing bacterium Azospira suillum strain PS.</title>
        <authorList>
            <person name="Byrne-Bailey K.G."/>
            <person name="Coates J.D."/>
        </authorList>
    </citation>
    <scope>NUCLEOTIDE SEQUENCE [LARGE SCALE GENOMIC DNA]</scope>
    <source>
        <strain evidence="3">ATCC BAA-33 / DSM 13638 / PS</strain>
    </source>
</reference>
<dbReference type="AlphaFoldDB" id="G8QFR1"/>
<dbReference type="PROSITE" id="PS51257">
    <property type="entry name" value="PROKAR_LIPOPROTEIN"/>
    <property type="match status" value="1"/>
</dbReference>
<dbReference type="KEGG" id="dsu:Dsui_2835"/>
<dbReference type="EMBL" id="CP003153">
    <property type="protein sequence ID" value="AEV27174.1"/>
    <property type="molecule type" value="Genomic_DNA"/>
</dbReference>
<evidence type="ECO:0008006" key="4">
    <source>
        <dbReference type="Google" id="ProtNLM"/>
    </source>
</evidence>
<name>G8QFR1_AZOOP</name>
<keyword evidence="1" id="KW-0732">Signal</keyword>
<organism evidence="2 3">
    <name type="scientific">Azospira oryzae (strain ATCC BAA-33 / DSM 13638 / PS)</name>
    <name type="common">Dechlorosoma suillum</name>
    <dbReference type="NCBI Taxonomy" id="640081"/>
    <lineage>
        <taxon>Bacteria</taxon>
        <taxon>Pseudomonadati</taxon>
        <taxon>Pseudomonadota</taxon>
        <taxon>Betaproteobacteria</taxon>
        <taxon>Rhodocyclales</taxon>
        <taxon>Rhodocyclaceae</taxon>
        <taxon>Azospira</taxon>
    </lineage>
</organism>
<evidence type="ECO:0000313" key="3">
    <source>
        <dbReference type="Proteomes" id="UP000005633"/>
    </source>
</evidence>
<protein>
    <recommendedName>
        <fullName evidence="4">Small protein A (TmRNA-binding)</fullName>
    </recommendedName>
</protein>
<evidence type="ECO:0000256" key="1">
    <source>
        <dbReference type="SAM" id="SignalP"/>
    </source>
</evidence>
<feature type="signal peptide" evidence="1">
    <location>
        <begin position="1"/>
        <end position="19"/>
    </location>
</feature>
<dbReference type="RefSeq" id="WP_014237855.1">
    <property type="nucleotide sequence ID" value="NC_016616.1"/>
</dbReference>
<dbReference type="HOGENOM" id="CLU_1999218_0_0_4"/>
<dbReference type="Proteomes" id="UP000005633">
    <property type="component" value="Chromosome"/>
</dbReference>
<accession>G8QFR1</accession>
<gene>
    <name evidence="2" type="ordered locus">Dsui_2835</name>
</gene>
<dbReference type="OrthoDB" id="8965157at2"/>
<sequence length="124" mass="12974">MKRHLILAALIAVTGMATGCATSSGTKVEASSLSFIQKGKTTKSELVSKLGQPTESGIDSSGKETLTWFHTESRTDAKTFIPIAGAFIGGGTSESTTLKVILDKRGVVSDYEYTGGRQVSKLGS</sequence>